<gene>
    <name evidence="1" type="ORF">OS493_012407</name>
</gene>
<evidence type="ECO:0000313" key="2">
    <source>
        <dbReference type="Proteomes" id="UP001163046"/>
    </source>
</evidence>
<reference evidence="1" key="1">
    <citation type="submission" date="2023-01" db="EMBL/GenBank/DDBJ databases">
        <title>Genome assembly of the deep-sea coral Lophelia pertusa.</title>
        <authorList>
            <person name="Herrera S."/>
            <person name="Cordes E."/>
        </authorList>
    </citation>
    <scope>NUCLEOTIDE SEQUENCE</scope>
    <source>
        <strain evidence="1">USNM1676648</strain>
        <tissue evidence="1">Polyp</tissue>
    </source>
</reference>
<evidence type="ECO:0000313" key="1">
    <source>
        <dbReference type="EMBL" id="KAJ7386073.1"/>
    </source>
</evidence>
<proteinExistence type="predicted"/>
<sequence length="429" mass="49116">MAQASFVIAGGVAEGTRLARKKHREIANTRKLTRVFRSFNSFLKVLGPVLNSFGGITSIITTFLTPNPFDEMVNYMKEQFGIVQRQLREIGDDIKALELVVESLSQKIAMSTALRFIRHTTRSYKRMLRALERYPVCDTTALLELGEVESFMSESLYKDLRNNLEDLLDVEFGGVLEASTGLLKPLMRAYCVSRPTRVKRFMRHISIYARGGTLALFAYENLVCLKNGGKNCANLDNDREDWMRKLYQFTAKAIMYQEAIDDPLKGLELDMKDEIEKIIQDEVNKVPNPSPTFQFPGLFDKVNDFIIKKLYDTNDWPYTCIVRPKANQVQIFGVAQTNALDFDLLNLNRANLQILKYKTEPARPGYTKKVFRAYISEIARVVKKNDGNQLFIDCSSANKVCVFRPWQLNGVPPNSESNDRLIYFMFNPI</sequence>
<protein>
    <submittedName>
        <fullName evidence="1">Uncharacterized protein</fullName>
    </submittedName>
</protein>
<accession>A0A9W9ZQH9</accession>
<organism evidence="1 2">
    <name type="scientific">Desmophyllum pertusum</name>
    <dbReference type="NCBI Taxonomy" id="174260"/>
    <lineage>
        <taxon>Eukaryota</taxon>
        <taxon>Metazoa</taxon>
        <taxon>Cnidaria</taxon>
        <taxon>Anthozoa</taxon>
        <taxon>Hexacorallia</taxon>
        <taxon>Scleractinia</taxon>
        <taxon>Caryophylliina</taxon>
        <taxon>Caryophylliidae</taxon>
        <taxon>Desmophyllum</taxon>
    </lineage>
</organism>
<dbReference type="EMBL" id="MU825878">
    <property type="protein sequence ID" value="KAJ7386073.1"/>
    <property type="molecule type" value="Genomic_DNA"/>
</dbReference>
<comment type="caution">
    <text evidence="1">The sequence shown here is derived from an EMBL/GenBank/DDBJ whole genome shotgun (WGS) entry which is preliminary data.</text>
</comment>
<name>A0A9W9ZQH9_9CNID</name>
<keyword evidence="2" id="KW-1185">Reference proteome</keyword>
<dbReference type="AlphaFoldDB" id="A0A9W9ZQH9"/>
<dbReference type="Proteomes" id="UP001163046">
    <property type="component" value="Unassembled WGS sequence"/>
</dbReference>
<dbReference type="OrthoDB" id="5982454at2759"/>